<feature type="chain" id="PRO_5039664458" description="Lipoprotein" evidence="2">
    <location>
        <begin position="30"/>
        <end position="314"/>
    </location>
</feature>
<name>A0A2N9JL86_9ACTN</name>
<dbReference type="KEGG" id="mgg:MPLG2_3322"/>
<accession>A0A2N9JL86</accession>
<evidence type="ECO:0000313" key="4">
    <source>
        <dbReference type="Proteomes" id="UP000238164"/>
    </source>
</evidence>
<evidence type="ECO:0000256" key="1">
    <source>
        <dbReference type="SAM" id="MobiDB-lite"/>
    </source>
</evidence>
<sequence>MTDRVSPRLQRRCLSVVLCVGLLAGGCSLTPSVTDSPTTPPTTSNTAIPSGPRTVDGTGVPTAASAVKVLVDDSSLIERQRGMEAIGPQTFFVSRSTITVNDYVNNRLVEFRQGKRLRSFKSPGLDCCEDIRVEGSTYWLLAGDAVRSYTVVDSRLKRTLTRELAVNDSTQWPMGKLSREDDNLIATPAKGKPEIIVGPGPLPARPEFLLNKSSVEIHDGKFAIDLMTPGTPEDATLLARNSTNSWYWVYVDSPRNWGYVYHLDAGGTILETYTLPRPGVVVPSRPLLVSDDGKLYQMNLTNRSARVLAISPNR</sequence>
<dbReference type="EMBL" id="LT985188">
    <property type="protein sequence ID" value="SPD88352.1"/>
    <property type="molecule type" value="Genomic_DNA"/>
</dbReference>
<keyword evidence="2" id="KW-0732">Signal</keyword>
<gene>
    <name evidence="3" type="ORF">MPLG2_3322</name>
</gene>
<feature type="signal peptide" evidence="2">
    <location>
        <begin position="1"/>
        <end position="29"/>
    </location>
</feature>
<organism evidence="3 4">
    <name type="scientific">Micropruina glycogenica</name>
    <dbReference type="NCBI Taxonomy" id="75385"/>
    <lineage>
        <taxon>Bacteria</taxon>
        <taxon>Bacillati</taxon>
        <taxon>Actinomycetota</taxon>
        <taxon>Actinomycetes</taxon>
        <taxon>Propionibacteriales</taxon>
        <taxon>Nocardioidaceae</taxon>
        <taxon>Micropruina</taxon>
    </lineage>
</organism>
<feature type="compositionally biased region" description="Low complexity" evidence="1">
    <location>
        <begin position="30"/>
        <end position="50"/>
    </location>
</feature>
<dbReference type="PROSITE" id="PS51257">
    <property type="entry name" value="PROKAR_LIPOPROTEIN"/>
    <property type="match status" value="1"/>
</dbReference>
<evidence type="ECO:0000313" key="3">
    <source>
        <dbReference type="EMBL" id="SPD88352.1"/>
    </source>
</evidence>
<keyword evidence="4" id="KW-1185">Reference proteome</keyword>
<dbReference type="Proteomes" id="UP000238164">
    <property type="component" value="Chromosome 1"/>
</dbReference>
<evidence type="ECO:0008006" key="5">
    <source>
        <dbReference type="Google" id="ProtNLM"/>
    </source>
</evidence>
<proteinExistence type="predicted"/>
<evidence type="ECO:0000256" key="2">
    <source>
        <dbReference type="SAM" id="SignalP"/>
    </source>
</evidence>
<feature type="region of interest" description="Disordered" evidence="1">
    <location>
        <begin position="30"/>
        <end position="56"/>
    </location>
</feature>
<reference evidence="3 4" key="1">
    <citation type="submission" date="2018-02" db="EMBL/GenBank/DDBJ databases">
        <authorList>
            <person name="Cohen D.B."/>
            <person name="Kent A.D."/>
        </authorList>
    </citation>
    <scope>NUCLEOTIDE SEQUENCE [LARGE SCALE GENOMIC DNA]</scope>
    <source>
        <strain evidence="3">1</strain>
    </source>
</reference>
<protein>
    <recommendedName>
        <fullName evidence="5">Lipoprotein</fullName>
    </recommendedName>
</protein>
<dbReference type="AlphaFoldDB" id="A0A2N9JL86"/>